<dbReference type="GO" id="GO:0070573">
    <property type="term" value="F:metallodipeptidase activity"/>
    <property type="evidence" value="ECO:0007669"/>
    <property type="project" value="InterPro"/>
</dbReference>
<evidence type="ECO:0000256" key="2">
    <source>
        <dbReference type="RuleBase" id="RU341113"/>
    </source>
</evidence>
<dbReference type="RefSeq" id="XP_018069188.1">
    <property type="nucleotide sequence ID" value="XM_018216979.1"/>
</dbReference>
<dbReference type="Gene3D" id="3.20.20.140">
    <property type="entry name" value="Metal-dependent hydrolases"/>
    <property type="match status" value="1"/>
</dbReference>
<evidence type="ECO:0000313" key="4">
    <source>
        <dbReference type="Proteomes" id="UP000070700"/>
    </source>
</evidence>
<dbReference type="InterPro" id="IPR032466">
    <property type="entry name" value="Metal_Hydrolase"/>
</dbReference>
<comment type="catalytic activity">
    <reaction evidence="2">
        <text>an L-aminoacyl-L-amino acid + H2O = 2 an L-alpha-amino acid</text>
        <dbReference type="Rhea" id="RHEA:48940"/>
        <dbReference type="ChEBI" id="CHEBI:15377"/>
        <dbReference type="ChEBI" id="CHEBI:59869"/>
        <dbReference type="ChEBI" id="CHEBI:77460"/>
        <dbReference type="EC" id="3.4.13.19"/>
    </reaction>
</comment>
<accession>A0A194X3R1</accession>
<reference evidence="3 4" key="1">
    <citation type="submission" date="2015-10" db="EMBL/GenBank/DDBJ databases">
        <title>Full genome of DAOMC 229536 Phialocephala scopiformis, a fungal endophyte of spruce producing the potent anti-insectan compound rugulosin.</title>
        <authorList>
            <consortium name="DOE Joint Genome Institute"/>
            <person name="Walker A.K."/>
            <person name="Frasz S.L."/>
            <person name="Seifert K.A."/>
            <person name="Miller J.D."/>
            <person name="Mondo S.J."/>
            <person name="Labutti K."/>
            <person name="Lipzen A."/>
            <person name="Dockter R."/>
            <person name="Kennedy M."/>
            <person name="Grigoriev I.V."/>
            <person name="Spatafora J.W."/>
        </authorList>
    </citation>
    <scope>NUCLEOTIDE SEQUENCE [LARGE SCALE GENOMIC DNA]</scope>
    <source>
        <strain evidence="3 4">CBS 120377</strain>
    </source>
</reference>
<comment type="cofactor">
    <cofactor evidence="2">
        <name>Zn(2+)</name>
        <dbReference type="ChEBI" id="CHEBI:29105"/>
    </cofactor>
</comment>
<dbReference type="Pfam" id="PF01244">
    <property type="entry name" value="Peptidase_M19"/>
    <property type="match status" value="1"/>
</dbReference>
<keyword evidence="1 2" id="KW-0224">Dipeptidase</keyword>
<dbReference type="AlphaFoldDB" id="A0A194X3R1"/>
<evidence type="ECO:0000313" key="3">
    <source>
        <dbReference type="EMBL" id="KUJ14833.1"/>
    </source>
</evidence>
<dbReference type="InterPro" id="IPR008257">
    <property type="entry name" value="Pept_M19"/>
</dbReference>
<dbReference type="SUPFAM" id="SSF51556">
    <property type="entry name" value="Metallo-dependent hydrolases"/>
    <property type="match status" value="1"/>
</dbReference>
<name>A0A194X3R1_MOLSC</name>
<dbReference type="PROSITE" id="PS51365">
    <property type="entry name" value="RENAL_DIPEPTIDASE_2"/>
    <property type="match status" value="1"/>
</dbReference>
<dbReference type="PANTHER" id="PTHR10443:SF12">
    <property type="entry name" value="DIPEPTIDASE"/>
    <property type="match status" value="1"/>
</dbReference>
<dbReference type="OrthoDB" id="445695at2759"/>
<protein>
    <recommendedName>
        <fullName evidence="2">Dipeptidase</fullName>
        <ecNumber evidence="2">3.4.13.19</ecNumber>
    </recommendedName>
</protein>
<keyword evidence="2" id="KW-0862">Zinc</keyword>
<evidence type="ECO:0000256" key="1">
    <source>
        <dbReference type="ARBA" id="ARBA00022997"/>
    </source>
</evidence>
<keyword evidence="2" id="KW-0378">Hydrolase</keyword>
<dbReference type="KEGG" id="psco:LY89DRAFT_698441"/>
<dbReference type="GeneID" id="28826705"/>
<dbReference type="EC" id="3.4.13.19" evidence="2"/>
<dbReference type="Proteomes" id="UP000070700">
    <property type="component" value="Unassembled WGS sequence"/>
</dbReference>
<keyword evidence="2" id="KW-0482">Metalloprotease</keyword>
<dbReference type="GO" id="GO:0046872">
    <property type="term" value="F:metal ion binding"/>
    <property type="evidence" value="ECO:0007669"/>
    <property type="project" value="UniProtKB-UniRule"/>
</dbReference>
<sequence>MVSEAEARDIYKSAIHFDGLNICNFSRTIFEAWSSGGITGVSCTISIWENFRNSIAQVVQWKKWFEEHSDLIVQAHSVADIRQAKKDGRTAVILSWQNTAGIEDQLDYLRVFRDLGVRKMQLTYNTQNYSGAGYTELKDSGLTGFGREAVAEMAKLGIVCDLSHVGPQTSRDVIEFAPEGKPPCFSHVLPAGMLEHPRNKSDELVKLIGEKGGFVGLSQFGPHMAKGNDSTIDDYVTALDYVIGLIGEDLVGIGSDSSEEHGRPSEFMAWCNSDKGYARKLTPWGSQKVVKPLGPLADRAKLAEAMARAGWSEVKMRKVLGENWLAYLEKIFEH</sequence>
<dbReference type="GO" id="GO:0006508">
    <property type="term" value="P:proteolysis"/>
    <property type="evidence" value="ECO:0007669"/>
    <property type="project" value="UniProtKB-KW"/>
</dbReference>
<proteinExistence type="inferred from homology"/>
<comment type="similarity">
    <text evidence="2">Belongs to the metallo-dependent hydrolases superfamily. Peptidase M19 family.</text>
</comment>
<gene>
    <name evidence="3" type="ORF">LY89DRAFT_698441</name>
</gene>
<keyword evidence="2" id="KW-0645">Protease</keyword>
<keyword evidence="4" id="KW-1185">Reference proteome</keyword>
<keyword evidence="2" id="KW-0479">Metal-binding</keyword>
<dbReference type="PANTHER" id="PTHR10443">
    <property type="entry name" value="MICROSOMAL DIPEPTIDASE"/>
    <property type="match status" value="1"/>
</dbReference>
<dbReference type="EMBL" id="KQ947419">
    <property type="protein sequence ID" value="KUJ14833.1"/>
    <property type="molecule type" value="Genomic_DNA"/>
</dbReference>
<dbReference type="InParanoid" id="A0A194X3R1"/>
<organism evidence="3 4">
    <name type="scientific">Mollisia scopiformis</name>
    <name type="common">Conifer needle endophyte fungus</name>
    <name type="synonym">Phialocephala scopiformis</name>
    <dbReference type="NCBI Taxonomy" id="149040"/>
    <lineage>
        <taxon>Eukaryota</taxon>
        <taxon>Fungi</taxon>
        <taxon>Dikarya</taxon>
        <taxon>Ascomycota</taxon>
        <taxon>Pezizomycotina</taxon>
        <taxon>Leotiomycetes</taxon>
        <taxon>Helotiales</taxon>
        <taxon>Mollisiaceae</taxon>
        <taxon>Mollisia</taxon>
    </lineage>
</organism>